<feature type="transmembrane region" description="Helical" evidence="6">
    <location>
        <begin position="250"/>
        <end position="269"/>
    </location>
</feature>
<feature type="transmembrane region" description="Helical" evidence="6">
    <location>
        <begin position="100"/>
        <end position="121"/>
    </location>
</feature>
<evidence type="ECO:0000256" key="3">
    <source>
        <dbReference type="ARBA" id="ARBA00022692"/>
    </source>
</evidence>
<accession>A0ABV8XMX9</accession>
<evidence type="ECO:0000256" key="4">
    <source>
        <dbReference type="ARBA" id="ARBA00022989"/>
    </source>
</evidence>
<keyword evidence="8" id="KW-1185">Reference proteome</keyword>
<comment type="subcellular location">
    <subcellularLocation>
        <location evidence="1">Cell membrane</location>
        <topology evidence="1">Multi-pass membrane protein</topology>
    </subcellularLocation>
</comment>
<dbReference type="PANTHER" id="PTHR30250">
    <property type="entry name" value="PST FAMILY PREDICTED COLANIC ACID TRANSPORTER"/>
    <property type="match status" value="1"/>
</dbReference>
<evidence type="ECO:0000256" key="1">
    <source>
        <dbReference type="ARBA" id="ARBA00004651"/>
    </source>
</evidence>
<sequence length="412" mass="45369">MIITPLAISRLGVLEYGLWALAALIPNLVSSPDFGITYGVVNVMARIHGEQGTLRHQRDRLVGLFRLLLYIALGWTVVGSGLLAWYVFSTPQPGLPAAQTYLVLFTALVIFALGIAPSLWSRVQLAQERGHESLMWEGIGKLVSFGASLAVLFFWPDLLLLVVVTLLPTVVTSLINAQRYLRDLGPPQGPKWFLARTVEENKEIFKASKYYFMFQVTFLLGTAVDPFLVNGLLSTRDAAYLTLIRRPFDVLPFAVTLFSTALWPVFYRLNATNQVRQLQGLLGKIVGGSAGMLLTLSVGIIALAGPLYGFLTQGKLTIDAGDLVWIALQTTAVTVIIVFNNYLSAVDLLSAQMWVQIVASLVGLAAKVVALQHYGLHVYIQVAALTYVLFALLPMAWLTFNHLRRRRATLPV</sequence>
<feature type="transmembrane region" description="Helical" evidence="6">
    <location>
        <begin position="290"/>
        <end position="311"/>
    </location>
</feature>
<gene>
    <name evidence="7" type="ORF">ACFOZ9_12110</name>
</gene>
<dbReference type="RefSeq" id="WP_380039967.1">
    <property type="nucleotide sequence ID" value="NZ_JBHSEH010000014.1"/>
</dbReference>
<organism evidence="7 8">
    <name type="scientific">Deinococcus navajonensis</name>
    <dbReference type="NCBI Taxonomy" id="309884"/>
    <lineage>
        <taxon>Bacteria</taxon>
        <taxon>Thermotogati</taxon>
        <taxon>Deinococcota</taxon>
        <taxon>Deinococci</taxon>
        <taxon>Deinococcales</taxon>
        <taxon>Deinococcaceae</taxon>
        <taxon>Deinococcus</taxon>
    </lineage>
</organism>
<reference evidence="8" key="1">
    <citation type="journal article" date="2019" name="Int. J. Syst. Evol. Microbiol.">
        <title>The Global Catalogue of Microorganisms (GCM) 10K type strain sequencing project: providing services to taxonomists for standard genome sequencing and annotation.</title>
        <authorList>
            <consortium name="The Broad Institute Genomics Platform"/>
            <consortium name="The Broad Institute Genome Sequencing Center for Infectious Disease"/>
            <person name="Wu L."/>
            <person name="Ma J."/>
        </authorList>
    </citation>
    <scope>NUCLEOTIDE SEQUENCE [LARGE SCALE GENOMIC DNA]</scope>
    <source>
        <strain evidence="8">CCUG 56029</strain>
    </source>
</reference>
<dbReference type="EMBL" id="JBHSEH010000014">
    <property type="protein sequence ID" value="MFC4426954.1"/>
    <property type="molecule type" value="Genomic_DNA"/>
</dbReference>
<feature type="transmembrane region" description="Helical" evidence="6">
    <location>
        <begin position="210"/>
        <end position="230"/>
    </location>
</feature>
<dbReference type="Proteomes" id="UP001595998">
    <property type="component" value="Unassembled WGS sequence"/>
</dbReference>
<comment type="caution">
    <text evidence="7">The sequence shown here is derived from an EMBL/GenBank/DDBJ whole genome shotgun (WGS) entry which is preliminary data.</text>
</comment>
<keyword evidence="2" id="KW-1003">Cell membrane</keyword>
<keyword evidence="3 6" id="KW-0812">Transmembrane</keyword>
<evidence type="ECO:0000313" key="8">
    <source>
        <dbReference type="Proteomes" id="UP001595998"/>
    </source>
</evidence>
<evidence type="ECO:0000256" key="2">
    <source>
        <dbReference type="ARBA" id="ARBA00022475"/>
    </source>
</evidence>
<evidence type="ECO:0000256" key="5">
    <source>
        <dbReference type="ARBA" id="ARBA00023136"/>
    </source>
</evidence>
<dbReference type="InterPro" id="IPR050833">
    <property type="entry name" value="Poly_Biosynth_Transport"/>
</dbReference>
<protein>
    <submittedName>
        <fullName evidence="7">Lipopolysaccharide biosynthesis protein</fullName>
    </submittedName>
</protein>
<evidence type="ECO:0000313" key="7">
    <source>
        <dbReference type="EMBL" id="MFC4426954.1"/>
    </source>
</evidence>
<feature type="transmembrane region" description="Helical" evidence="6">
    <location>
        <begin position="378"/>
        <end position="400"/>
    </location>
</feature>
<dbReference type="PANTHER" id="PTHR30250:SF26">
    <property type="entry name" value="PSMA PROTEIN"/>
    <property type="match status" value="1"/>
</dbReference>
<keyword evidence="4 6" id="KW-1133">Transmembrane helix</keyword>
<feature type="transmembrane region" description="Helical" evidence="6">
    <location>
        <begin position="67"/>
        <end position="88"/>
    </location>
</feature>
<evidence type="ECO:0000256" key="6">
    <source>
        <dbReference type="SAM" id="Phobius"/>
    </source>
</evidence>
<keyword evidence="5 6" id="KW-0472">Membrane</keyword>
<proteinExistence type="predicted"/>
<name>A0ABV8XMX9_9DEIO</name>
<feature type="transmembrane region" description="Helical" evidence="6">
    <location>
        <begin position="323"/>
        <end position="342"/>
    </location>
</feature>